<dbReference type="OrthoDB" id="9795247at2"/>
<dbReference type="Proteomes" id="UP000327236">
    <property type="component" value="Unassembled WGS sequence"/>
</dbReference>
<comment type="similarity">
    <text evidence="1">Belongs to the ROK (NagC/XylR) family.</text>
</comment>
<gene>
    <name evidence="2" type="ORF">F6H94_00115</name>
</gene>
<organism evidence="2 3">
    <name type="scientific">Lactobacillus jensenii</name>
    <dbReference type="NCBI Taxonomy" id="109790"/>
    <lineage>
        <taxon>Bacteria</taxon>
        <taxon>Bacillati</taxon>
        <taxon>Bacillota</taxon>
        <taxon>Bacilli</taxon>
        <taxon>Lactobacillales</taxon>
        <taxon>Lactobacillaceae</taxon>
        <taxon>Lactobacillus</taxon>
    </lineage>
</organism>
<reference evidence="2 3" key="1">
    <citation type="submission" date="2019-09" db="EMBL/GenBank/DDBJ databases">
        <title>Draft genome sequence assemblies of isolates from the urinary tract.</title>
        <authorList>
            <person name="Mores C.R."/>
            <person name="Putonti C."/>
            <person name="Wolfe A.J."/>
        </authorList>
    </citation>
    <scope>NUCLEOTIDE SEQUENCE [LARGE SCALE GENOMIC DNA]</scope>
    <source>
        <strain evidence="2 3">UMB246</strain>
    </source>
</reference>
<dbReference type="AlphaFoldDB" id="A0A5N1IFH7"/>
<accession>A0A5N1IFH7</accession>
<dbReference type="Gene3D" id="3.30.420.40">
    <property type="match status" value="2"/>
</dbReference>
<evidence type="ECO:0000313" key="2">
    <source>
        <dbReference type="EMBL" id="KAA9324403.1"/>
    </source>
</evidence>
<evidence type="ECO:0000313" key="3">
    <source>
        <dbReference type="Proteomes" id="UP000327236"/>
    </source>
</evidence>
<protein>
    <submittedName>
        <fullName evidence="2">ROK family protein</fullName>
    </submittedName>
</protein>
<dbReference type="SUPFAM" id="SSF53067">
    <property type="entry name" value="Actin-like ATPase domain"/>
    <property type="match status" value="1"/>
</dbReference>
<name>A0A5N1IFH7_LACJE</name>
<evidence type="ECO:0000256" key="1">
    <source>
        <dbReference type="ARBA" id="ARBA00006479"/>
    </source>
</evidence>
<proteinExistence type="inferred from homology"/>
<dbReference type="PANTHER" id="PTHR18964">
    <property type="entry name" value="ROK (REPRESSOR, ORF, KINASE) FAMILY"/>
    <property type="match status" value="1"/>
</dbReference>
<dbReference type="PANTHER" id="PTHR18964:SF170">
    <property type="entry name" value="SUGAR KINASE"/>
    <property type="match status" value="1"/>
</dbReference>
<dbReference type="RefSeq" id="WP_151141150.1">
    <property type="nucleotide sequence ID" value="NZ_JAAUWC010000007.1"/>
</dbReference>
<dbReference type="InterPro" id="IPR000600">
    <property type="entry name" value="ROK"/>
</dbReference>
<dbReference type="InterPro" id="IPR043129">
    <property type="entry name" value="ATPase_NBD"/>
</dbReference>
<comment type="caution">
    <text evidence="2">The sequence shown here is derived from an EMBL/GenBank/DDBJ whole genome shotgun (WGS) entry which is preliminary data.</text>
</comment>
<dbReference type="Pfam" id="PF00480">
    <property type="entry name" value="ROK"/>
    <property type="match status" value="1"/>
</dbReference>
<dbReference type="CDD" id="cd24152">
    <property type="entry name" value="ASKHA_NBD_ROK-like"/>
    <property type="match status" value="1"/>
</dbReference>
<sequence>MTQYLAFDIGGTNLKYALLNNAGKIIEHDKVPTPADDLAAFLKEIYKIADHYQGQFEGIAFSVPGKVDTKTNTVYFGGSLPYLDGVNFQRLVGDKYLVPVGVENDGKAAALAELWLGELKGINNGAAIVLGTGIGGGIILDGKIWRGSHFQAGELSFMQTEGDKSGFDRFGCTYGSAVKMIESVNKLIGNSDLKDGYAAFDAINKGNAEAQKNLERECKEVATIIFNIQSVVDLDKFVIGGGISAQPKVVETINKQYDLITNEVPFIAKMLTRPKIVRAKFMNEANIYGALYALLLKLNGEEE</sequence>
<dbReference type="EMBL" id="VYWW01000001">
    <property type="protein sequence ID" value="KAA9324403.1"/>
    <property type="molecule type" value="Genomic_DNA"/>
</dbReference>